<keyword evidence="2" id="KW-1133">Transmembrane helix</keyword>
<keyword evidence="2" id="KW-0812">Transmembrane</keyword>
<feature type="compositionally biased region" description="Polar residues" evidence="1">
    <location>
        <begin position="262"/>
        <end position="273"/>
    </location>
</feature>
<dbReference type="GeneID" id="30989557"/>
<feature type="transmembrane region" description="Helical" evidence="2">
    <location>
        <begin position="117"/>
        <end position="143"/>
    </location>
</feature>
<dbReference type="EMBL" id="KV453931">
    <property type="protein sequence ID" value="ODV73409.1"/>
    <property type="molecule type" value="Genomic_DNA"/>
</dbReference>
<organism evidence="3 4">
    <name type="scientific">Cyberlindnera jadinii (strain ATCC 18201 / CBS 1600 / BCRC 20928 / JCM 3617 / NBRC 0987 / NRRL Y-1542)</name>
    <name type="common">Torula yeast</name>
    <name type="synonym">Candida utilis</name>
    <dbReference type="NCBI Taxonomy" id="983966"/>
    <lineage>
        <taxon>Eukaryota</taxon>
        <taxon>Fungi</taxon>
        <taxon>Dikarya</taxon>
        <taxon>Ascomycota</taxon>
        <taxon>Saccharomycotina</taxon>
        <taxon>Saccharomycetes</taxon>
        <taxon>Phaffomycetales</taxon>
        <taxon>Phaffomycetaceae</taxon>
        <taxon>Cyberlindnera</taxon>
    </lineage>
</organism>
<keyword evidence="2" id="KW-0472">Membrane</keyword>
<accession>A0A1E4S1N7</accession>
<keyword evidence="4" id="KW-1185">Reference proteome</keyword>
<name>A0A1E4S1N7_CYBJN</name>
<evidence type="ECO:0000313" key="3">
    <source>
        <dbReference type="EMBL" id="ODV73409.1"/>
    </source>
</evidence>
<sequence>MNATVVYSDEIVYNLRQQGFNVSDLWGLPSYTINDTTLEPYYRLYLKKYCAGSNKAGGGWENSKCFDWTTDDGIDEIYNSQNTDDRTNVEVFVNPSYRHSVRYFFDRTTESRRMITYISGSIAVCTMITTIVTVVYMLFVWLLNDDLHWLWRFHIFLLCFATTIESVVVAIFARRLSHSVRAIVGSRKMKAARLRMTDSNAVYILVIIMVSVLLISFALSGLFSFFMKQLTTSRKSNDATDQTSTEEQTIDLDDLSISKDSVNCSKEISSVGESTKPDPPPAYVKGGTSPGYTETLLS</sequence>
<reference evidence="3 4" key="1">
    <citation type="journal article" date="2016" name="Proc. Natl. Acad. Sci. U.S.A.">
        <title>Comparative genomics of biotechnologically important yeasts.</title>
        <authorList>
            <person name="Riley R."/>
            <person name="Haridas S."/>
            <person name="Wolfe K.H."/>
            <person name="Lopes M.R."/>
            <person name="Hittinger C.T."/>
            <person name="Goeker M."/>
            <person name="Salamov A.A."/>
            <person name="Wisecaver J.H."/>
            <person name="Long T.M."/>
            <person name="Calvey C.H."/>
            <person name="Aerts A.L."/>
            <person name="Barry K.W."/>
            <person name="Choi C."/>
            <person name="Clum A."/>
            <person name="Coughlan A.Y."/>
            <person name="Deshpande S."/>
            <person name="Douglass A.P."/>
            <person name="Hanson S.J."/>
            <person name="Klenk H.-P."/>
            <person name="LaButti K.M."/>
            <person name="Lapidus A."/>
            <person name="Lindquist E.A."/>
            <person name="Lipzen A.M."/>
            <person name="Meier-Kolthoff J.P."/>
            <person name="Ohm R.A."/>
            <person name="Otillar R.P."/>
            <person name="Pangilinan J.L."/>
            <person name="Peng Y."/>
            <person name="Rokas A."/>
            <person name="Rosa C.A."/>
            <person name="Scheuner C."/>
            <person name="Sibirny A.A."/>
            <person name="Slot J.C."/>
            <person name="Stielow J.B."/>
            <person name="Sun H."/>
            <person name="Kurtzman C.P."/>
            <person name="Blackwell M."/>
            <person name="Grigoriev I.V."/>
            <person name="Jeffries T.W."/>
        </authorList>
    </citation>
    <scope>NUCLEOTIDE SEQUENCE [LARGE SCALE GENOMIC DNA]</scope>
    <source>
        <strain evidence="4">ATCC 18201 / CBS 1600 / BCRC 20928 / JCM 3617 / NBRC 0987 / NRRL Y-1542</strain>
    </source>
</reference>
<protein>
    <submittedName>
        <fullName evidence="3">Uncharacterized protein</fullName>
    </submittedName>
</protein>
<evidence type="ECO:0000256" key="2">
    <source>
        <dbReference type="SAM" id="Phobius"/>
    </source>
</evidence>
<feature type="transmembrane region" description="Helical" evidence="2">
    <location>
        <begin position="149"/>
        <end position="173"/>
    </location>
</feature>
<dbReference type="Proteomes" id="UP000094389">
    <property type="component" value="Unassembled WGS sequence"/>
</dbReference>
<dbReference type="RefSeq" id="XP_020070448.1">
    <property type="nucleotide sequence ID" value="XM_020215161.1"/>
</dbReference>
<evidence type="ECO:0000313" key="4">
    <source>
        <dbReference type="Proteomes" id="UP000094389"/>
    </source>
</evidence>
<evidence type="ECO:0000256" key="1">
    <source>
        <dbReference type="SAM" id="MobiDB-lite"/>
    </source>
</evidence>
<feature type="transmembrane region" description="Helical" evidence="2">
    <location>
        <begin position="202"/>
        <end position="227"/>
    </location>
</feature>
<proteinExistence type="predicted"/>
<dbReference type="AlphaFoldDB" id="A0A1E4S1N7"/>
<feature type="region of interest" description="Disordered" evidence="1">
    <location>
        <begin position="261"/>
        <end position="298"/>
    </location>
</feature>
<gene>
    <name evidence="3" type="ORF">CYBJADRAFT_167970</name>
</gene>